<accession>A0AAD5RZB8</accession>
<evidence type="ECO:0000256" key="6">
    <source>
        <dbReference type="ARBA" id="ARBA00022895"/>
    </source>
</evidence>
<comment type="similarity">
    <text evidence="3">Belongs to the telombin family.</text>
</comment>
<dbReference type="Pfam" id="PF16686">
    <property type="entry name" value="POT1PC"/>
    <property type="match status" value="1"/>
</dbReference>
<evidence type="ECO:0000256" key="7">
    <source>
        <dbReference type="ARBA" id="ARBA00023125"/>
    </source>
</evidence>
<dbReference type="InterPro" id="IPR032042">
    <property type="entry name" value="POT1PC"/>
</dbReference>
<reference evidence="11" key="1">
    <citation type="submission" date="2022-07" db="EMBL/GenBank/DDBJ databases">
        <title>Draft genome sequence of Zalerion maritima ATCC 34329, a (micro)plastics degrading marine fungus.</title>
        <authorList>
            <person name="Paco A."/>
            <person name="Goncalves M.F.M."/>
            <person name="Rocha-Santos T.A.P."/>
            <person name="Alves A."/>
        </authorList>
    </citation>
    <scope>NUCLEOTIDE SEQUENCE</scope>
    <source>
        <strain evidence="11">ATCC 34329</strain>
    </source>
</reference>
<dbReference type="GO" id="GO:0016233">
    <property type="term" value="P:telomere capping"/>
    <property type="evidence" value="ECO:0007669"/>
    <property type="project" value="TreeGrafter"/>
</dbReference>
<keyword evidence="5" id="KW-0158">Chromosome</keyword>
<dbReference type="FunFam" id="2.40.50.140:FF:000303">
    <property type="entry name" value="Protection of telomeres protein 1"/>
    <property type="match status" value="1"/>
</dbReference>
<dbReference type="InterPro" id="IPR011564">
    <property type="entry name" value="Telomer_end-bd_POT1/Cdc13"/>
</dbReference>
<dbReference type="Gene3D" id="2.40.50.140">
    <property type="entry name" value="Nucleic acid-binding proteins"/>
    <property type="match status" value="2"/>
</dbReference>
<keyword evidence="12" id="KW-1185">Reference proteome</keyword>
<comment type="subcellular location">
    <subcellularLocation>
        <location evidence="2">Chromosome</location>
        <location evidence="2">Telomere</location>
    </subcellularLocation>
    <subcellularLocation>
        <location evidence="1">Nucleus</location>
    </subcellularLocation>
</comment>
<gene>
    <name evidence="11" type="ORF">MKZ38_000868</name>
</gene>
<dbReference type="InterPro" id="IPR028389">
    <property type="entry name" value="POT1"/>
</dbReference>
<feature type="compositionally biased region" description="Basic and acidic residues" evidence="9">
    <location>
        <begin position="418"/>
        <end position="429"/>
    </location>
</feature>
<comment type="caution">
    <text evidence="11">The sequence shown here is derived from an EMBL/GenBank/DDBJ whole genome shotgun (WGS) entry which is preliminary data.</text>
</comment>
<evidence type="ECO:0000256" key="3">
    <source>
        <dbReference type="ARBA" id="ARBA00008442"/>
    </source>
</evidence>
<keyword evidence="8" id="KW-0539">Nucleus</keyword>
<dbReference type="Pfam" id="PF02765">
    <property type="entry name" value="POT1"/>
    <property type="match status" value="1"/>
</dbReference>
<keyword evidence="7" id="KW-0238">DNA-binding</keyword>
<evidence type="ECO:0000313" key="12">
    <source>
        <dbReference type="Proteomes" id="UP001201980"/>
    </source>
</evidence>
<evidence type="ECO:0000256" key="8">
    <source>
        <dbReference type="ARBA" id="ARBA00023242"/>
    </source>
</evidence>
<dbReference type="Proteomes" id="UP001201980">
    <property type="component" value="Unassembled WGS sequence"/>
</dbReference>
<protein>
    <recommendedName>
        <fullName evidence="4">Protection of telomeres protein 1</fullName>
    </recommendedName>
</protein>
<evidence type="ECO:0000256" key="9">
    <source>
        <dbReference type="SAM" id="MobiDB-lite"/>
    </source>
</evidence>
<dbReference type="PANTHER" id="PTHR14513:SF0">
    <property type="entry name" value="PROTECTION OF TELOMERES PROTEIN 1"/>
    <property type="match status" value="1"/>
</dbReference>
<feature type="region of interest" description="Disordered" evidence="9">
    <location>
        <begin position="363"/>
        <end position="429"/>
    </location>
</feature>
<evidence type="ECO:0000256" key="4">
    <source>
        <dbReference type="ARBA" id="ARBA00015253"/>
    </source>
</evidence>
<evidence type="ECO:0000313" key="11">
    <source>
        <dbReference type="EMBL" id="KAJ2906613.1"/>
    </source>
</evidence>
<dbReference type="PANTHER" id="PTHR14513">
    <property type="entry name" value="PROTECTION OF TELOMERES 1"/>
    <property type="match status" value="1"/>
</dbReference>
<dbReference type="GO" id="GO:0032210">
    <property type="term" value="P:regulation of telomere maintenance via telomerase"/>
    <property type="evidence" value="ECO:0007669"/>
    <property type="project" value="TreeGrafter"/>
</dbReference>
<feature type="compositionally biased region" description="Basic residues" evidence="9">
    <location>
        <begin position="401"/>
        <end position="410"/>
    </location>
</feature>
<organism evidence="11 12">
    <name type="scientific">Zalerion maritima</name>
    <dbReference type="NCBI Taxonomy" id="339359"/>
    <lineage>
        <taxon>Eukaryota</taxon>
        <taxon>Fungi</taxon>
        <taxon>Dikarya</taxon>
        <taxon>Ascomycota</taxon>
        <taxon>Pezizomycotina</taxon>
        <taxon>Sordariomycetes</taxon>
        <taxon>Lulworthiomycetidae</taxon>
        <taxon>Lulworthiales</taxon>
        <taxon>Lulworthiaceae</taxon>
        <taxon>Zalerion</taxon>
    </lineage>
</organism>
<evidence type="ECO:0000256" key="1">
    <source>
        <dbReference type="ARBA" id="ARBA00004123"/>
    </source>
</evidence>
<evidence type="ECO:0000259" key="10">
    <source>
        <dbReference type="SMART" id="SM00976"/>
    </source>
</evidence>
<dbReference type="EMBL" id="JAKWBI020000011">
    <property type="protein sequence ID" value="KAJ2906613.1"/>
    <property type="molecule type" value="Genomic_DNA"/>
</dbReference>
<dbReference type="GO" id="GO:0098505">
    <property type="term" value="F:G-rich strand telomeric DNA binding"/>
    <property type="evidence" value="ECO:0007669"/>
    <property type="project" value="TreeGrafter"/>
</dbReference>
<dbReference type="AlphaFoldDB" id="A0AAD5RZB8"/>
<dbReference type="GO" id="GO:0000783">
    <property type="term" value="C:nuclear telomere cap complex"/>
    <property type="evidence" value="ECO:0007669"/>
    <property type="project" value="TreeGrafter"/>
</dbReference>
<feature type="domain" description="Telomeric single stranded DNA binding POT1/Cdc13" evidence="10">
    <location>
        <begin position="23"/>
        <end position="169"/>
    </location>
</feature>
<dbReference type="SUPFAM" id="SSF50249">
    <property type="entry name" value="Nucleic acid-binding proteins"/>
    <property type="match status" value="2"/>
</dbReference>
<feature type="region of interest" description="Disordered" evidence="9">
    <location>
        <begin position="504"/>
        <end position="526"/>
    </location>
</feature>
<keyword evidence="6" id="KW-0779">Telomere</keyword>
<evidence type="ECO:0000256" key="5">
    <source>
        <dbReference type="ARBA" id="ARBA00022454"/>
    </source>
</evidence>
<evidence type="ECO:0000256" key="2">
    <source>
        <dbReference type="ARBA" id="ARBA00004574"/>
    </source>
</evidence>
<name>A0AAD5RZB8_9PEZI</name>
<dbReference type="GO" id="GO:0010521">
    <property type="term" value="F:telomerase inhibitor activity"/>
    <property type="evidence" value="ECO:0007669"/>
    <property type="project" value="TreeGrafter"/>
</dbReference>
<proteinExistence type="inferred from homology"/>
<sequence>MPVDASSHGGADVDLPSDRYRYLLKIRDDDACRLGMLVNTIGFAKDYRPPVPTRGGDYKAQVQLADLSIDSDYSSCVQFNIFRPIEQMPADINAGDIVMALNAKIQRYGMGEKSLLSNRITQVLVFDKNLIPKYPQSAKVALKPTARPVRITLSDKEYQYVSWIHQKADKSDIPDDDVFTERKKLSLQVKNKFCLLKDVKPDTFHDLVVQLVRDPHDLGDKMTLWVSDYTENENFFGYNSEEGGRLARDDDEFGYTTGYTSQPTNLKWKGPQGKLSMQITCYEPHALFLREYLGFGDWITLKNVQIKYGSNNANIEGFLREDRRQDRLQVIEHDIDNNRDALDSRVKDALRRKRIYEKGVNKALKHAASVKPKSTNDGSSPVADNNKKRSAEDAGVPAKPNARKRRKQKRAAALTAQEKQEKESLDKELNLNPHIRCEHSTEPLTPIPDIIEPFVYKTTIDGEAERIPLPFMNANYRTVGRVVDFWPNNIRKFATWRLKRDTDILSDDDDDDDDEDDSHDASDGDILDDQRATQETLGQYRGQGVWEWRFSLQLEDTYPSKSKGWEKKKRFWVIVDNYSAQLLLSMNAVDLSRNDSILEDLKEKLFTLWGDLEERKTKLREATRLPSRALRDAPPDSPDGEFGPGRAKILRARNIDSQVLNKPFPCCIKQYGVKVRPPRGEKPNASSNKSWQRVFTLFGVKISASS</sequence>
<feature type="compositionally biased region" description="Polar residues" evidence="9">
    <location>
        <begin position="372"/>
        <end position="383"/>
    </location>
</feature>
<dbReference type="SMART" id="SM00976">
    <property type="entry name" value="Telo_bind"/>
    <property type="match status" value="1"/>
</dbReference>
<dbReference type="InterPro" id="IPR012340">
    <property type="entry name" value="NA-bd_OB-fold"/>
</dbReference>